<keyword evidence="2" id="KW-1185">Reference proteome</keyword>
<protein>
    <submittedName>
        <fullName evidence="1">Uncharacterized protein</fullName>
    </submittedName>
</protein>
<comment type="caution">
    <text evidence="1">The sequence shown here is derived from an EMBL/GenBank/DDBJ whole genome shotgun (WGS) entry which is preliminary data.</text>
</comment>
<sequence length="51" mass="5709">MILVSGTFDTPRFRRSHSGQDCPNINNPALLKNRVVDIGAFKFLMASVEDE</sequence>
<dbReference type="Proteomes" id="UP001525890">
    <property type="component" value="Unassembled WGS sequence"/>
</dbReference>
<name>A0ABT2MZZ6_9CYAN</name>
<reference evidence="1 2" key="1">
    <citation type="journal article" date="2022" name="Front. Microbiol.">
        <title>High genomic differentiation and limited gene flow indicate recent cryptic speciation within the genus Laspinema (cyanobacteria).</title>
        <authorList>
            <person name="Stanojkovic A."/>
            <person name="Skoupy S."/>
            <person name="Skaloud P."/>
            <person name="Dvorak P."/>
        </authorList>
    </citation>
    <scope>NUCLEOTIDE SEQUENCE [LARGE SCALE GENOMIC DNA]</scope>
    <source>
        <strain evidence="1 2">D2a</strain>
    </source>
</reference>
<gene>
    <name evidence="1" type="ORF">NG799_24420</name>
</gene>
<proteinExistence type="predicted"/>
<accession>A0ABT2MZZ6</accession>
<dbReference type="EMBL" id="JAMXFF010000051">
    <property type="protein sequence ID" value="MCT7969466.1"/>
    <property type="molecule type" value="Genomic_DNA"/>
</dbReference>
<organism evidence="1 2">
    <name type="scientific">Laspinema palackyanum D2a</name>
    <dbReference type="NCBI Taxonomy" id="2953684"/>
    <lineage>
        <taxon>Bacteria</taxon>
        <taxon>Bacillati</taxon>
        <taxon>Cyanobacteriota</taxon>
        <taxon>Cyanophyceae</taxon>
        <taxon>Oscillatoriophycideae</taxon>
        <taxon>Oscillatoriales</taxon>
        <taxon>Laspinemataceae</taxon>
        <taxon>Laspinema</taxon>
        <taxon>Laspinema palackyanum</taxon>
    </lineage>
</organism>
<evidence type="ECO:0000313" key="2">
    <source>
        <dbReference type="Proteomes" id="UP001525890"/>
    </source>
</evidence>
<dbReference type="RefSeq" id="WP_368008930.1">
    <property type="nucleotide sequence ID" value="NZ_JAMXFF010000051.1"/>
</dbReference>
<evidence type="ECO:0000313" key="1">
    <source>
        <dbReference type="EMBL" id="MCT7969466.1"/>
    </source>
</evidence>